<keyword evidence="2" id="KW-1185">Reference proteome</keyword>
<proteinExistence type="predicted"/>
<reference evidence="1 2" key="1">
    <citation type="submission" date="2016-10" db="EMBL/GenBank/DDBJ databases">
        <authorList>
            <person name="Varghese N."/>
            <person name="Submissions S."/>
        </authorList>
    </citation>
    <scope>NUCLEOTIDE SEQUENCE [LARGE SCALE GENOMIC DNA]</scope>
    <source>
        <strain evidence="2">YIM D21,KCTC 23444,ACCC 10710</strain>
    </source>
</reference>
<gene>
    <name evidence="1" type="ORF">SAMN04515678_105197</name>
</gene>
<dbReference type="EMBL" id="FOMS01000005">
    <property type="protein sequence ID" value="SFE01260.1"/>
    <property type="molecule type" value="Genomic_DNA"/>
</dbReference>
<organism evidence="1 2">
    <name type="scientific">Roseivivax sediminis</name>
    <dbReference type="NCBI Taxonomy" id="936889"/>
    <lineage>
        <taxon>Bacteria</taxon>
        <taxon>Pseudomonadati</taxon>
        <taxon>Pseudomonadota</taxon>
        <taxon>Alphaproteobacteria</taxon>
        <taxon>Rhodobacterales</taxon>
        <taxon>Roseobacteraceae</taxon>
        <taxon>Roseivivax</taxon>
    </lineage>
</organism>
<evidence type="ECO:0000313" key="2">
    <source>
        <dbReference type="Proteomes" id="UP000325289"/>
    </source>
</evidence>
<sequence length="152" mass="16022">MMPHPRCHIEVAGPARASAAPAGGALKRGRGCLIAALLAPVAALAEDMPALPSGQAVELHEVLSEPGGLYRYRFVAPGLADIAGDLPELTDDIDTLCRDLALPALEEADPEVRRIVISLSAEPVEFGVARPGILQVFEAYSVEGDACIWEPF</sequence>
<accession>A0A1I1X7G6</accession>
<dbReference type="AlphaFoldDB" id="A0A1I1X7G6"/>
<dbReference type="Proteomes" id="UP000325289">
    <property type="component" value="Unassembled WGS sequence"/>
</dbReference>
<protein>
    <recommendedName>
        <fullName evidence="3">Acetolactate synthase</fullName>
    </recommendedName>
</protein>
<dbReference type="InterPro" id="IPR045467">
    <property type="entry name" value="DUF6497"/>
</dbReference>
<evidence type="ECO:0000313" key="1">
    <source>
        <dbReference type="EMBL" id="SFE01260.1"/>
    </source>
</evidence>
<dbReference type="Pfam" id="PF20107">
    <property type="entry name" value="DUF6497"/>
    <property type="match status" value="1"/>
</dbReference>
<name>A0A1I1X7G6_9RHOB</name>
<evidence type="ECO:0008006" key="3">
    <source>
        <dbReference type="Google" id="ProtNLM"/>
    </source>
</evidence>